<protein>
    <submittedName>
        <fullName evidence="1">Uncharacterized protein</fullName>
    </submittedName>
</protein>
<keyword evidence="2" id="KW-1185">Reference proteome</keyword>
<dbReference type="SFLD" id="SFLDS00003">
    <property type="entry name" value="Haloacid_Dehalogenase"/>
    <property type="match status" value="1"/>
</dbReference>
<dbReference type="InterPro" id="IPR036412">
    <property type="entry name" value="HAD-like_sf"/>
</dbReference>
<dbReference type="EMBL" id="OZ004254">
    <property type="protein sequence ID" value="CAK7895587.1"/>
    <property type="molecule type" value="Genomic_DNA"/>
</dbReference>
<gene>
    <name evidence="1" type="ORF">CAAN4_B01024</name>
</gene>
<dbReference type="InterPro" id="IPR051828">
    <property type="entry name" value="HAD-like_hydrolase_domain"/>
</dbReference>
<dbReference type="Gene3D" id="3.40.50.1000">
    <property type="entry name" value="HAD superfamily/HAD-like"/>
    <property type="match status" value="1"/>
</dbReference>
<dbReference type="PANTHER" id="PTHR46191:SF2">
    <property type="entry name" value="HALOACID DEHALOGENASE-LIKE HYDROLASE DOMAIN-CONTAINING PROTEIN 3"/>
    <property type="match status" value="1"/>
</dbReference>
<dbReference type="PANTHER" id="PTHR46191">
    <property type="match status" value="1"/>
</dbReference>
<dbReference type="InterPro" id="IPR023214">
    <property type="entry name" value="HAD_sf"/>
</dbReference>
<dbReference type="NCBIfam" id="TIGR01549">
    <property type="entry name" value="HAD-SF-IA-v1"/>
    <property type="match status" value="1"/>
</dbReference>
<organism evidence="1 2">
    <name type="scientific">[Candida] anglica</name>
    <dbReference type="NCBI Taxonomy" id="148631"/>
    <lineage>
        <taxon>Eukaryota</taxon>
        <taxon>Fungi</taxon>
        <taxon>Dikarya</taxon>
        <taxon>Ascomycota</taxon>
        <taxon>Saccharomycotina</taxon>
        <taxon>Pichiomycetes</taxon>
        <taxon>Debaryomycetaceae</taxon>
        <taxon>Kurtzmaniella</taxon>
    </lineage>
</organism>
<reference evidence="1 2" key="1">
    <citation type="submission" date="2024-01" db="EMBL/GenBank/DDBJ databases">
        <authorList>
            <consortium name="Genoscope - CEA"/>
            <person name="William W."/>
        </authorList>
    </citation>
    <scope>NUCLEOTIDE SEQUENCE [LARGE SCALE GENOMIC DNA]</scope>
    <source>
        <strain evidence="1 2">29B2s-10</strain>
    </source>
</reference>
<proteinExistence type="predicted"/>
<evidence type="ECO:0000313" key="2">
    <source>
        <dbReference type="Proteomes" id="UP001497600"/>
    </source>
</evidence>
<dbReference type="InterPro" id="IPR006439">
    <property type="entry name" value="HAD-SF_hydro_IA"/>
</dbReference>
<dbReference type="Gene3D" id="1.10.150.720">
    <property type="entry name" value="Haloacid dehalogenase-like hydrolase"/>
    <property type="match status" value="1"/>
</dbReference>
<evidence type="ECO:0000313" key="1">
    <source>
        <dbReference type="EMBL" id="CAK7895587.1"/>
    </source>
</evidence>
<dbReference type="InterPro" id="IPR044924">
    <property type="entry name" value="HAD-SF_hydro_IA_REG-2-like_cap"/>
</dbReference>
<dbReference type="Proteomes" id="UP001497600">
    <property type="component" value="Chromosome B"/>
</dbReference>
<dbReference type="InterPro" id="IPR011949">
    <property type="entry name" value="HAD-SF_hydro_IA_REG-2-like"/>
</dbReference>
<accession>A0ABP0EB65</accession>
<dbReference type="SUPFAM" id="SSF56784">
    <property type="entry name" value="HAD-like"/>
    <property type="match status" value="1"/>
</dbReference>
<dbReference type="SFLD" id="SFLDG01129">
    <property type="entry name" value="C1.5:_HAD__Beta-PGM__Phosphata"/>
    <property type="match status" value="1"/>
</dbReference>
<name>A0ABP0EB65_9ASCO</name>
<dbReference type="NCBIfam" id="TIGR02252">
    <property type="entry name" value="DREG-2"/>
    <property type="match status" value="1"/>
</dbReference>
<sequence length="245" mass="28383">MLRHGLRRMSTRPQFISFDAFDTLYTPRDPIAIQYHRIGQEFGYDISVASIEKDFPVKFKKLLNKYPNYGKYSKDIRSCDEWWSTLIVDVFNISHFSKDIQSEAFCKRLLYHFTTPDAYRVFDDVVPTLYKLKDMNIPMIVSSNSDSRTVQVLENLGLSKYFNHIYLSYDLGSSKPSQGFYDSILKRENVVSGEDCWHVGDELVKDYKAARNAGWNSVLLNRDSSVHVENIASISNLNDLLKIFA</sequence>
<dbReference type="Pfam" id="PF00702">
    <property type="entry name" value="Hydrolase"/>
    <property type="match status" value="1"/>
</dbReference>